<proteinExistence type="predicted"/>
<protein>
    <submittedName>
        <fullName evidence="1">Uncharacterized protein</fullName>
    </submittedName>
</protein>
<organism evidence="1 2">
    <name type="scientific">Monilinia fructicola</name>
    <name type="common">Brown rot fungus</name>
    <name type="synonym">Ciboria fructicola</name>
    <dbReference type="NCBI Taxonomy" id="38448"/>
    <lineage>
        <taxon>Eukaryota</taxon>
        <taxon>Fungi</taxon>
        <taxon>Dikarya</taxon>
        <taxon>Ascomycota</taxon>
        <taxon>Pezizomycotina</taxon>
        <taxon>Leotiomycetes</taxon>
        <taxon>Helotiales</taxon>
        <taxon>Sclerotiniaceae</taxon>
        <taxon>Monilinia</taxon>
    </lineage>
</organism>
<name>A0A5M9J9Z5_MONFR</name>
<gene>
    <name evidence="1" type="ORF">EYC84_008968</name>
</gene>
<keyword evidence="2" id="KW-1185">Reference proteome</keyword>
<dbReference type="AlphaFoldDB" id="A0A5M9J9Z5"/>
<evidence type="ECO:0000313" key="1">
    <source>
        <dbReference type="EMBL" id="KAA8566398.1"/>
    </source>
</evidence>
<sequence length="127" mass="15303">MKEWTIGRTVSRRHLIDKCYQKNSVVWLRLMMVVAKWHRLRVTVTNLWKKLIKQKFTHIHCKDSVLSSRCRTYYSRNLNARCLRPEHLVVHSGHYETAKEEEETENEYLNPCTMQTPKLKVEKHPVK</sequence>
<accession>A0A5M9J9Z5</accession>
<reference evidence="1 2" key="1">
    <citation type="submission" date="2019-06" db="EMBL/GenBank/DDBJ databases">
        <title>Genome Sequence of the Brown Rot Fungal Pathogen Monilinia fructicola.</title>
        <authorList>
            <person name="De Miccolis Angelini R.M."/>
            <person name="Landi L."/>
            <person name="Abate D."/>
            <person name="Pollastro S."/>
            <person name="Romanazzi G."/>
            <person name="Faretra F."/>
        </authorList>
    </citation>
    <scope>NUCLEOTIDE SEQUENCE [LARGE SCALE GENOMIC DNA]</scope>
    <source>
        <strain evidence="1 2">Mfrc123</strain>
    </source>
</reference>
<comment type="caution">
    <text evidence="1">The sequence shown here is derived from an EMBL/GenBank/DDBJ whole genome shotgun (WGS) entry which is preliminary data.</text>
</comment>
<dbReference type="EMBL" id="VICG01000012">
    <property type="protein sequence ID" value="KAA8566398.1"/>
    <property type="molecule type" value="Genomic_DNA"/>
</dbReference>
<dbReference type="Proteomes" id="UP000322873">
    <property type="component" value="Unassembled WGS sequence"/>
</dbReference>
<evidence type="ECO:0000313" key="2">
    <source>
        <dbReference type="Proteomes" id="UP000322873"/>
    </source>
</evidence>